<accession>A0A9X1B537</accession>
<name>A0A9X1B537_9GAMM</name>
<organism evidence="3 4">
    <name type="scientific">Lamprobacter modestohalophilus</name>
    <dbReference type="NCBI Taxonomy" id="1064514"/>
    <lineage>
        <taxon>Bacteria</taxon>
        <taxon>Pseudomonadati</taxon>
        <taxon>Pseudomonadota</taxon>
        <taxon>Gammaproteobacteria</taxon>
        <taxon>Chromatiales</taxon>
        <taxon>Chromatiaceae</taxon>
        <taxon>Lamprobacter</taxon>
    </lineage>
</organism>
<reference evidence="3 4" key="1">
    <citation type="journal article" date="2020" name="Microorganisms">
        <title>Osmotic Adaptation and Compatible Solute Biosynthesis of Phototrophic Bacteria as Revealed from Genome Analyses.</title>
        <authorList>
            <person name="Imhoff J.F."/>
            <person name="Rahn T."/>
            <person name="Kunzel S."/>
            <person name="Keller A."/>
            <person name="Neulinger S.C."/>
        </authorList>
    </citation>
    <scope>NUCLEOTIDE SEQUENCE [LARGE SCALE GENOMIC DNA]</scope>
    <source>
        <strain evidence="3 4">DSM 25653</strain>
    </source>
</reference>
<dbReference type="GO" id="GO:0016779">
    <property type="term" value="F:nucleotidyltransferase activity"/>
    <property type="evidence" value="ECO:0007669"/>
    <property type="project" value="InterPro"/>
</dbReference>
<gene>
    <name evidence="3" type="ORF">CKO42_13215</name>
</gene>
<dbReference type="AlphaFoldDB" id="A0A9X1B537"/>
<dbReference type="InterPro" id="IPR002934">
    <property type="entry name" value="Polymerase_NTP_transf_dom"/>
</dbReference>
<feature type="region of interest" description="Disordered" evidence="1">
    <location>
        <begin position="111"/>
        <end position="132"/>
    </location>
</feature>
<dbReference type="RefSeq" id="WP_200244707.1">
    <property type="nucleotide sequence ID" value="NZ_NRRY01000020.1"/>
</dbReference>
<proteinExistence type="predicted"/>
<sequence length="132" mass="14707">MSSDSDRPALHLPARYLAIVKDILRRYLPHAEVWAYGSRVNGDHYDASDLDLVVRQPDDLTRRQPDLDEIAAAFSDSDLPILVQIVDWARIPDAFREEIEAGYMVLQRVDSSTLSPPASSTPTSAPCRSSGR</sequence>
<feature type="domain" description="Polymerase nucleotidyl transferase" evidence="2">
    <location>
        <begin position="19"/>
        <end position="101"/>
    </location>
</feature>
<dbReference type="Proteomes" id="UP001138768">
    <property type="component" value="Unassembled WGS sequence"/>
</dbReference>
<dbReference type="InterPro" id="IPR043519">
    <property type="entry name" value="NT_sf"/>
</dbReference>
<comment type="caution">
    <text evidence="3">The sequence shown here is derived from an EMBL/GenBank/DDBJ whole genome shotgun (WGS) entry which is preliminary data.</text>
</comment>
<dbReference type="SUPFAM" id="SSF81301">
    <property type="entry name" value="Nucleotidyltransferase"/>
    <property type="match status" value="1"/>
</dbReference>
<dbReference type="Pfam" id="PF01909">
    <property type="entry name" value="NTP_transf_2"/>
    <property type="match status" value="1"/>
</dbReference>
<evidence type="ECO:0000256" key="1">
    <source>
        <dbReference type="SAM" id="MobiDB-lite"/>
    </source>
</evidence>
<protein>
    <recommendedName>
        <fullName evidence="2">Polymerase nucleotidyl transferase domain-containing protein</fullName>
    </recommendedName>
</protein>
<evidence type="ECO:0000313" key="3">
    <source>
        <dbReference type="EMBL" id="MBK1619381.1"/>
    </source>
</evidence>
<dbReference type="EMBL" id="NRRY01000020">
    <property type="protein sequence ID" value="MBK1619381.1"/>
    <property type="molecule type" value="Genomic_DNA"/>
</dbReference>
<keyword evidence="4" id="KW-1185">Reference proteome</keyword>
<evidence type="ECO:0000259" key="2">
    <source>
        <dbReference type="Pfam" id="PF01909"/>
    </source>
</evidence>
<evidence type="ECO:0000313" key="4">
    <source>
        <dbReference type="Proteomes" id="UP001138768"/>
    </source>
</evidence>
<dbReference type="Gene3D" id="3.30.460.10">
    <property type="entry name" value="Beta Polymerase, domain 2"/>
    <property type="match status" value="1"/>
</dbReference>